<evidence type="ECO:0000256" key="1">
    <source>
        <dbReference type="SAM" id="MobiDB-lite"/>
    </source>
</evidence>
<feature type="region of interest" description="Disordered" evidence="1">
    <location>
        <begin position="1"/>
        <end position="26"/>
    </location>
</feature>
<name>A0ABP0I113_9DINO</name>
<dbReference type="Proteomes" id="UP001642484">
    <property type="component" value="Unassembled WGS sequence"/>
</dbReference>
<feature type="region of interest" description="Disordered" evidence="1">
    <location>
        <begin position="58"/>
        <end position="77"/>
    </location>
</feature>
<organism evidence="2 3">
    <name type="scientific">Durusdinium trenchii</name>
    <dbReference type="NCBI Taxonomy" id="1381693"/>
    <lineage>
        <taxon>Eukaryota</taxon>
        <taxon>Sar</taxon>
        <taxon>Alveolata</taxon>
        <taxon>Dinophyceae</taxon>
        <taxon>Suessiales</taxon>
        <taxon>Symbiodiniaceae</taxon>
        <taxon>Durusdinium</taxon>
    </lineage>
</organism>
<feature type="region of interest" description="Disordered" evidence="1">
    <location>
        <begin position="166"/>
        <end position="193"/>
    </location>
</feature>
<evidence type="ECO:0000313" key="2">
    <source>
        <dbReference type="EMBL" id="CAK8995933.1"/>
    </source>
</evidence>
<evidence type="ECO:0000313" key="3">
    <source>
        <dbReference type="Proteomes" id="UP001642484"/>
    </source>
</evidence>
<protein>
    <submittedName>
        <fullName evidence="2">Uncharacterized protein</fullName>
    </submittedName>
</protein>
<dbReference type="EMBL" id="CAXAMN010001725">
    <property type="protein sequence ID" value="CAK8995933.1"/>
    <property type="molecule type" value="Genomic_DNA"/>
</dbReference>
<sequence>MSQPATAAQIRSAHSMAPSCDREREAEARRARNLALLAEGKEEEDFFALIRQRKQQKLCHTERSVPSPKDGPPMAGKPPSLDVKAAKRFVQHHAREVPPPELEDTMPLAIQRHYDLLRLRYDARDPAEVLAAYRRWATTTREAERLKMLGRAHDAICEYLGQLPLSRMPPPEEEKKNMCRRGSWDANSRGFPQ</sequence>
<proteinExistence type="predicted"/>
<comment type="caution">
    <text evidence="2">The sequence shown here is derived from an EMBL/GenBank/DDBJ whole genome shotgun (WGS) entry which is preliminary data.</text>
</comment>
<accession>A0ABP0I113</accession>
<gene>
    <name evidence="2" type="ORF">CCMP2556_LOCUS4238</name>
</gene>
<keyword evidence="3" id="KW-1185">Reference proteome</keyword>
<reference evidence="2 3" key="1">
    <citation type="submission" date="2024-02" db="EMBL/GenBank/DDBJ databases">
        <authorList>
            <person name="Chen Y."/>
            <person name="Shah S."/>
            <person name="Dougan E. K."/>
            <person name="Thang M."/>
            <person name="Chan C."/>
        </authorList>
    </citation>
    <scope>NUCLEOTIDE SEQUENCE [LARGE SCALE GENOMIC DNA]</scope>
</reference>